<name>A0A1H4AHI1_9BURK</name>
<keyword evidence="4 7" id="KW-0812">Transmembrane</keyword>
<evidence type="ECO:0000259" key="8">
    <source>
        <dbReference type="Pfam" id="PF02397"/>
    </source>
</evidence>
<dbReference type="PANTHER" id="PTHR30576:SF0">
    <property type="entry name" value="UNDECAPRENYL-PHOSPHATE N-ACETYLGALACTOSAMINYL 1-PHOSPHATE TRANSFERASE-RELATED"/>
    <property type="match status" value="1"/>
</dbReference>
<dbReference type="GeneID" id="34232667"/>
<organism evidence="9 10">
    <name type="scientific">Acidovorax soli</name>
    <dbReference type="NCBI Taxonomy" id="592050"/>
    <lineage>
        <taxon>Bacteria</taxon>
        <taxon>Pseudomonadati</taxon>
        <taxon>Pseudomonadota</taxon>
        <taxon>Betaproteobacteria</taxon>
        <taxon>Burkholderiales</taxon>
        <taxon>Comamonadaceae</taxon>
        <taxon>Acidovorax</taxon>
    </lineage>
</organism>
<keyword evidence="10" id="KW-1185">Reference proteome</keyword>
<comment type="similarity">
    <text evidence="2">Belongs to the bacterial sugar transferase family.</text>
</comment>
<dbReference type="GO" id="GO:0016020">
    <property type="term" value="C:membrane"/>
    <property type="evidence" value="ECO:0007669"/>
    <property type="project" value="UniProtKB-SubCell"/>
</dbReference>
<feature type="domain" description="Bacterial sugar transferase" evidence="8">
    <location>
        <begin position="275"/>
        <end position="458"/>
    </location>
</feature>
<dbReference type="InterPro" id="IPR003362">
    <property type="entry name" value="Bact_transf"/>
</dbReference>
<keyword evidence="3 9" id="KW-0808">Transferase</keyword>
<evidence type="ECO:0000256" key="4">
    <source>
        <dbReference type="ARBA" id="ARBA00022692"/>
    </source>
</evidence>
<dbReference type="InterPro" id="IPR017475">
    <property type="entry name" value="EPS_sugar_tfrase"/>
</dbReference>
<reference evidence="10" key="1">
    <citation type="submission" date="2016-10" db="EMBL/GenBank/DDBJ databases">
        <authorList>
            <person name="Varghese N."/>
            <person name="Submissions S."/>
        </authorList>
    </citation>
    <scope>NUCLEOTIDE SEQUENCE [LARGE SCALE GENOMIC DNA]</scope>
    <source>
        <strain evidence="10">DSM 25157</strain>
    </source>
</reference>
<dbReference type="NCBIfam" id="TIGR03025">
    <property type="entry name" value="EPS_sugtrans"/>
    <property type="match status" value="1"/>
</dbReference>
<dbReference type="STRING" id="592050.SAMN05421875_11082"/>
<dbReference type="Proteomes" id="UP000199002">
    <property type="component" value="Unassembled WGS sequence"/>
</dbReference>
<keyword evidence="6 7" id="KW-0472">Membrane</keyword>
<evidence type="ECO:0000313" key="10">
    <source>
        <dbReference type="Proteomes" id="UP000199002"/>
    </source>
</evidence>
<dbReference type="Gene3D" id="3.40.50.720">
    <property type="entry name" value="NAD(P)-binding Rossmann-like Domain"/>
    <property type="match status" value="1"/>
</dbReference>
<keyword evidence="5 7" id="KW-1133">Transmembrane helix</keyword>
<evidence type="ECO:0000313" key="9">
    <source>
        <dbReference type="EMBL" id="SEA35390.1"/>
    </source>
</evidence>
<dbReference type="AlphaFoldDB" id="A0A1H4AHI1"/>
<evidence type="ECO:0000256" key="7">
    <source>
        <dbReference type="SAM" id="Phobius"/>
    </source>
</evidence>
<dbReference type="RefSeq" id="WP_092698035.1">
    <property type="nucleotide sequence ID" value="NZ_FNQJ01000010.1"/>
</dbReference>
<feature type="transmembrane region" description="Helical" evidence="7">
    <location>
        <begin position="43"/>
        <end position="69"/>
    </location>
</feature>
<evidence type="ECO:0000256" key="6">
    <source>
        <dbReference type="ARBA" id="ARBA00023136"/>
    </source>
</evidence>
<feature type="transmembrane region" description="Helical" evidence="7">
    <location>
        <begin position="276"/>
        <end position="303"/>
    </location>
</feature>
<evidence type="ECO:0000256" key="2">
    <source>
        <dbReference type="ARBA" id="ARBA00006464"/>
    </source>
</evidence>
<evidence type="ECO:0000256" key="1">
    <source>
        <dbReference type="ARBA" id="ARBA00004141"/>
    </source>
</evidence>
<dbReference type="Pfam" id="PF02397">
    <property type="entry name" value="Bac_transf"/>
    <property type="match status" value="1"/>
</dbReference>
<accession>A0A1H4AHI1</accession>
<protein>
    <submittedName>
        <fullName evidence="9">Sugar transferase, PEP-CTERM system associated/exopolysaccharide biosynthesis polyprenyl glycosylphosphotransferase</fullName>
    </submittedName>
</protein>
<feature type="transmembrane region" description="Helical" evidence="7">
    <location>
        <begin position="81"/>
        <end position="102"/>
    </location>
</feature>
<evidence type="ECO:0000256" key="3">
    <source>
        <dbReference type="ARBA" id="ARBA00022679"/>
    </source>
</evidence>
<dbReference type="NCBIfam" id="TIGR03013">
    <property type="entry name" value="EpsB_2"/>
    <property type="match status" value="1"/>
</dbReference>
<dbReference type="InterPro" id="IPR017464">
    <property type="entry name" value="Sugar_tfrase_EpsB_2"/>
</dbReference>
<dbReference type="GO" id="GO:0016780">
    <property type="term" value="F:phosphotransferase activity, for other substituted phosphate groups"/>
    <property type="evidence" value="ECO:0007669"/>
    <property type="project" value="TreeGrafter"/>
</dbReference>
<comment type="subcellular location">
    <subcellularLocation>
        <location evidence="1">Membrane</location>
        <topology evidence="1">Multi-pass membrane protein</topology>
    </subcellularLocation>
</comment>
<sequence>MIKIFSHYFHRRTMLQVMLYSVLIVGTLIVSLTMQAGMGMFNVVAIASGVVRGGLMAVGILTVNFALGLYERPSKLTVGQVRARAVLSFLFSMAIASGILFLLPLQSPYQNEQALVALLLIVSGLLIIRLFGGEILPVSYTRQRVLVFGTGPRACIVGQSLQANDSGIELVGYFSGPQEKEHSVSERNILSSGQTLTDVVKNHRVDEIVVALNERRGGSMPMRELLDCKLNGIQVIDIATHFEQFLGQIHLDAVSAGWLIFGDGFKQGWVRSIVKWLFDMVGAIVLLLISAPVMLVTALLIYLESGGPVLYRQERVGLNGRIFNVIKFRSMRNDAEKDGTPRWASAKDARITRIGKIIRKLRIDELPQLFCVLKGDMSLVGPRPERPYFVDRLTLEIPYYALRHGIKPGLTGWAQVRYHYGASIQDTQHKLQYDLYYVKNHSWFLDLVILFETVGVVLTGKGAQ</sequence>
<dbReference type="EMBL" id="FNQJ01000010">
    <property type="protein sequence ID" value="SEA35390.1"/>
    <property type="molecule type" value="Genomic_DNA"/>
</dbReference>
<proteinExistence type="inferred from homology"/>
<evidence type="ECO:0000256" key="5">
    <source>
        <dbReference type="ARBA" id="ARBA00022989"/>
    </source>
</evidence>
<feature type="transmembrane region" description="Helical" evidence="7">
    <location>
        <begin position="17"/>
        <end position="37"/>
    </location>
</feature>
<gene>
    <name evidence="9" type="ORF">SAMN05421875_11082</name>
</gene>
<feature type="transmembrane region" description="Helical" evidence="7">
    <location>
        <begin position="114"/>
        <end position="132"/>
    </location>
</feature>
<dbReference type="PANTHER" id="PTHR30576">
    <property type="entry name" value="COLANIC BIOSYNTHESIS UDP-GLUCOSE LIPID CARRIER TRANSFERASE"/>
    <property type="match status" value="1"/>
</dbReference>